<keyword evidence="1" id="KW-1133">Transmembrane helix</keyword>
<sequence length="42" mass="4841">MVTISVELFFQILNTILGIFIIFIGYKVICYIGNFLSKIVKK</sequence>
<organism evidence="2 3">
    <name type="scientific">Romboutsia ilealis</name>
    <dbReference type="NCBI Taxonomy" id="1115758"/>
    <lineage>
        <taxon>Bacteria</taxon>
        <taxon>Bacillati</taxon>
        <taxon>Bacillota</taxon>
        <taxon>Clostridia</taxon>
        <taxon>Peptostreptococcales</taxon>
        <taxon>Peptostreptococcaceae</taxon>
        <taxon>Romboutsia</taxon>
    </lineage>
</organism>
<dbReference type="EMBL" id="LN555523">
    <property type="protein sequence ID" value="CED93786.1"/>
    <property type="molecule type" value="Genomic_DNA"/>
</dbReference>
<proteinExistence type="predicted"/>
<keyword evidence="1" id="KW-0472">Membrane</keyword>
<dbReference type="AlphaFoldDB" id="A0A1V1I0N7"/>
<gene>
    <name evidence="2" type="ORF">CRIB_1035</name>
</gene>
<keyword evidence="3" id="KW-1185">Reference proteome</keyword>
<accession>A0A1V1I0N7</accession>
<dbReference type="KEGG" id="ril:CRIB_1035"/>
<feature type="transmembrane region" description="Helical" evidence="1">
    <location>
        <begin position="12"/>
        <end position="36"/>
    </location>
</feature>
<evidence type="ECO:0000256" key="1">
    <source>
        <dbReference type="SAM" id="Phobius"/>
    </source>
</evidence>
<dbReference type="Proteomes" id="UP000245622">
    <property type="component" value="Chromosome 1"/>
</dbReference>
<keyword evidence="1" id="KW-0812">Transmembrane</keyword>
<evidence type="ECO:0000313" key="2">
    <source>
        <dbReference type="EMBL" id="CED93786.1"/>
    </source>
</evidence>
<evidence type="ECO:0000313" key="3">
    <source>
        <dbReference type="Proteomes" id="UP000245622"/>
    </source>
</evidence>
<protein>
    <submittedName>
        <fullName evidence="2">Uncharacterized protein</fullName>
    </submittedName>
</protein>
<name>A0A1V1I0N7_9FIRM</name>
<reference evidence="2 3" key="1">
    <citation type="submission" date="2014-04" db="EMBL/GenBank/DDBJ databases">
        <authorList>
            <person name="Hornung B.V."/>
        </authorList>
    </citation>
    <scope>NUCLEOTIDE SEQUENCE [LARGE SCALE GENOMIC DNA]</scope>
    <source>
        <strain evidence="2 3">CRIB</strain>
    </source>
</reference>